<dbReference type="EMBL" id="CAJVPL010009309">
    <property type="protein sequence ID" value="CAG8677687.1"/>
    <property type="molecule type" value="Genomic_DNA"/>
</dbReference>
<evidence type="ECO:0000313" key="1">
    <source>
        <dbReference type="EMBL" id="CAG8677687.1"/>
    </source>
</evidence>
<proteinExistence type="predicted"/>
<feature type="non-terminal residue" evidence="1">
    <location>
        <position position="1"/>
    </location>
</feature>
<sequence length="51" mass="5898">VNNEFLTKTGANDYRLTNGANTYTLLDDKDYKMVGLFPIYELSDTEEKFLD</sequence>
<name>A0A9N9HDY3_9GLOM</name>
<accession>A0A9N9HDY3</accession>
<keyword evidence="2" id="KW-1185">Reference proteome</keyword>
<comment type="caution">
    <text evidence="1">The sequence shown here is derived from an EMBL/GenBank/DDBJ whole genome shotgun (WGS) entry which is preliminary data.</text>
</comment>
<dbReference type="AlphaFoldDB" id="A0A9N9HDY3"/>
<gene>
    <name evidence="1" type="ORF">AGERDE_LOCUS12532</name>
</gene>
<protein>
    <submittedName>
        <fullName evidence="1">12637_t:CDS:1</fullName>
    </submittedName>
</protein>
<evidence type="ECO:0000313" key="2">
    <source>
        <dbReference type="Proteomes" id="UP000789831"/>
    </source>
</evidence>
<dbReference type="Proteomes" id="UP000789831">
    <property type="component" value="Unassembled WGS sequence"/>
</dbReference>
<organism evidence="1 2">
    <name type="scientific">Ambispora gerdemannii</name>
    <dbReference type="NCBI Taxonomy" id="144530"/>
    <lineage>
        <taxon>Eukaryota</taxon>
        <taxon>Fungi</taxon>
        <taxon>Fungi incertae sedis</taxon>
        <taxon>Mucoromycota</taxon>
        <taxon>Glomeromycotina</taxon>
        <taxon>Glomeromycetes</taxon>
        <taxon>Archaeosporales</taxon>
        <taxon>Ambisporaceae</taxon>
        <taxon>Ambispora</taxon>
    </lineage>
</organism>
<reference evidence="1" key="1">
    <citation type="submission" date="2021-06" db="EMBL/GenBank/DDBJ databases">
        <authorList>
            <person name="Kallberg Y."/>
            <person name="Tangrot J."/>
            <person name="Rosling A."/>
        </authorList>
    </citation>
    <scope>NUCLEOTIDE SEQUENCE</scope>
    <source>
        <strain evidence="1">MT106</strain>
    </source>
</reference>